<accession>A0ACA9S895</accession>
<protein>
    <submittedName>
        <fullName evidence="1">2387_t:CDS:1</fullName>
    </submittedName>
</protein>
<gene>
    <name evidence="1" type="ORF">RPERSI_LOCUS27602</name>
</gene>
<proteinExistence type="predicted"/>
<organism evidence="1 2">
    <name type="scientific">Racocetra persica</name>
    <dbReference type="NCBI Taxonomy" id="160502"/>
    <lineage>
        <taxon>Eukaryota</taxon>
        <taxon>Fungi</taxon>
        <taxon>Fungi incertae sedis</taxon>
        <taxon>Mucoromycota</taxon>
        <taxon>Glomeromycotina</taxon>
        <taxon>Glomeromycetes</taxon>
        <taxon>Diversisporales</taxon>
        <taxon>Gigasporaceae</taxon>
        <taxon>Racocetra</taxon>
    </lineage>
</organism>
<name>A0ACA9S895_9GLOM</name>
<dbReference type="EMBL" id="CAJVQC010097968">
    <property type="protein sequence ID" value="CAG8829816.1"/>
    <property type="molecule type" value="Genomic_DNA"/>
</dbReference>
<dbReference type="Proteomes" id="UP000789920">
    <property type="component" value="Unassembled WGS sequence"/>
</dbReference>
<evidence type="ECO:0000313" key="1">
    <source>
        <dbReference type="EMBL" id="CAG8829816.1"/>
    </source>
</evidence>
<reference evidence="1" key="1">
    <citation type="submission" date="2021-06" db="EMBL/GenBank/DDBJ databases">
        <authorList>
            <person name="Kallberg Y."/>
            <person name="Tangrot J."/>
            <person name="Rosling A."/>
        </authorList>
    </citation>
    <scope>NUCLEOTIDE SEQUENCE</scope>
    <source>
        <strain evidence="1">MA461A</strain>
    </source>
</reference>
<comment type="caution">
    <text evidence="1">The sequence shown here is derived from an EMBL/GenBank/DDBJ whole genome shotgun (WGS) entry which is preliminary data.</text>
</comment>
<feature type="non-terminal residue" evidence="1">
    <location>
        <position position="1"/>
    </location>
</feature>
<keyword evidence="2" id="KW-1185">Reference proteome</keyword>
<sequence length="59" mass="6915">QELGCYPYSLEILRKFGFKILKLVLFGIRTPIQYRLLGRQSWDGAKDALLIYNKIDPNQ</sequence>
<evidence type="ECO:0000313" key="2">
    <source>
        <dbReference type="Proteomes" id="UP000789920"/>
    </source>
</evidence>
<feature type="non-terminal residue" evidence="1">
    <location>
        <position position="59"/>
    </location>
</feature>